<name>A0ABY5DJK1_9GAMM</name>
<accession>A0ABY5DJK1</accession>
<organism evidence="1 2">
    <name type="scientific">Candidatus Comchoanobacter bicostacola</name>
    <dbReference type="NCBI Taxonomy" id="2919598"/>
    <lineage>
        <taxon>Bacteria</taxon>
        <taxon>Pseudomonadati</taxon>
        <taxon>Pseudomonadota</taxon>
        <taxon>Gammaproteobacteria</taxon>
        <taxon>Candidatus Comchoanobacterales</taxon>
        <taxon>Candidatus Comchoanobacteraceae</taxon>
        <taxon>Candidatus Comchoanobacter</taxon>
    </lineage>
</organism>
<proteinExistence type="predicted"/>
<dbReference type="EMBL" id="CP092900">
    <property type="protein sequence ID" value="UTC24706.1"/>
    <property type="molecule type" value="Genomic_DNA"/>
</dbReference>
<keyword evidence="2" id="KW-1185">Reference proteome</keyword>
<sequence>MNVFKNIVIVGSTGAIGSAFIQLMRETHSEAMIHCIARSNPNPSGGNITNYTLDLYDEELLEKTAQSISESAPIDLVLVATGILHEDGMMPEKSLKEITADKLIKLFTVNSVIPILCAKHFTPYMNKESSIFAALTARVGSISDNKLGGWYSYRASKSALNMLIKTCAIEIQRTLKNTPIIAIHPGTVSSKLSEPFNQHLDPSHVFDPQTSAQHVWDIIRKTQPSDTGKVFAWDGSEINP</sequence>
<evidence type="ECO:0000313" key="1">
    <source>
        <dbReference type="EMBL" id="UTC24706.1"/>
    </source>
</evidence>
<dbReference type="PRINTS" id="PR00081">
    <property type="entry name" value="GDHRDH"/>
</dbReference>
<dbReference type="Proteomes" id="UP001055955">
    <property type="component" value="Chromosome"/>
</dbReference>
<gene>
    <name evidence="1" type="ORF">MMH89_00820</name>
</gene>
<dbReference type="SUPFAM" id="SSF51735">
    <property type="entry name" value="NAD(P)-binding Rossmann-fold domains"/>
    <property type="match status" value="1"/>
</dbReference>
<dbReference type="InterPro" id="IPR036291">
    <property type="entry name" value="NAD(P)-bd_dom_sf"/>
</dbReference>
<reference evidence="1 2" key="1">
    <citation type="journal article" date="2022" name="Nat. Microbiol.">
        <title>The microbiome of a bacterivorous marine choanoflagellate contains a resource-demanding obligate bacterial associate.</title>
        <authorList>
            <person name="Needham D.M."/>
            <person name="Poirier C."/>
            <person name="Bachy C."/>
            <person name="George E.E."/>
            <person name="Wilken S."/>
            <person name="Yung C.C.M."/>
            <person name="Limardo A.J."/>
            <person name="Morando M."/>
            <person name="Sudek L."/>
            <person name="Malmstrom R.R."/>
            <person name="Keeling P.J."/>
            <person name="Santoro A.E."/>
            <person name="Worden A.Z."/>
        </authorList>
    </citation>
    <scope>NUCLEOTIDE SEQUENCE [LARGE SCALE GENOMIC DNA]</scope>
    <source>
        <strain evidence="1 2">Comchoano-1</strain>
    </source>
</reference>
<dbReference type="RefSeq" id="WP_258568491.1">
    <property type="nucleotide sequence ID" value="NZ_CP092900.1"/>
</dbReference>
<dbReference type="Gene3D" id="3.40.50.720">
    <property type="entry name" value="NAD(P)-binding Rossmann-like Domain"/>
    <property type="match status" value="1"/>
</dbReference>
<protein>
    <submittedName>
        <fullName evidence="1">SDR family NAD(P)-dependent oxidoreductase</fullName>
    </submittedName>
</protein>
<dbReference type="Pfam" id="PF00106">
    <property type="entry name" value="adh_short"/>
    <property type="match status" value="1"/>
</dbReference>
<dbReference type="InterPro" id="IPR051468">
    <property type="entry name" value="Fungal_SecMetab_SDRs"/>
</dbReference>
<dbReference type="PANTHER" id="PTHR43544">
    <property type="entry name" value="SHORT-CHAIN DEHYDROGENASE/REDUCTASE"/>
    <property type="match status" value="1"/>
</dbReference>
<dbReference type="PANTHER" id="PTHR43544:SF12">
    <property type="entry name" value="NAD(P)-BINDING ROSSMANN-FOLD SUPERFAMILY PROTEIN"/>
    <property type="match status" value="1"/>
</dbReference>
<dbReference type="InterPro" id="IPR002347">
    <property type="entry name" value="SDR_fam"/>
</dbReference>
<evidence type="ECO:0000313" key="2">
    <source>
        <dbReference type="Proteomes" id="UP001055955"/>
    </source>
</evidence>